<dbReference type="AlphaFoldDB" id="A0A2H0DWE0"/>
<dbReference type="GO" id="GO:0071949">
    <property type="term" value="F:FAD binding"/>
    <property type="evidence" value="ECO:0007669"/>
    <property type="project" value="InterPro"/>
</dbReference>
<dbReference type="SUPFAM" id="SSF55103">
    <property type="entry name" value="FAD-linked oxidases, C-terminal domain"/>
    <property type="match status" value="1"/>
</dbReference>
<evidence type="ECO:0000256" key="4">
    <source>
        <dbReference type="ARBA" id="ARBA00022827"/>
    </source>
</evidence>
<evidence type="ECO:0000313" key="9">
    <source>
        <dbReference type="EMBL" id="PIP86476.1"/>
    </source>
</evidence>
<dbReference type="Pfam" id="PF01565">
    <property type="entry name" value="FAD_binding_4"/>
    <property type="match status" value="1"/>
</dbReference>
<reference evidence="9 10" key="1">
    <citation type="submission" date="2017-09" db="EMBL/GenBank/DDBJ databases">
        <title>Depth-based differentiation of microbial function through sediment-hosted aquifers and enrichment of novel symbionts in the deep terrestrial subsurface.</title>
        <authorList>
            <person name="Probst A.J."/>
            <person name="Ladd B."/>
            <person name="Jarett J.K."/>
            <person name="Geller-Mcgrath D.E."/>
            <person name="Sieber C.M."/>
            <person name="Emerson J.B."/>
            <person name="Anantharaman K."/>
            <person name="Thomas B.C."/>
            <person name="Malmstrom R."/>
            <person name="Stieglmeier M."/>
            <person name="Klingl A."/>
            <person name="Woyke T."/>
            <person name="Ryan C.M."/>
            <person name="Banfield J.F."/>
        </authorList>
    </citation>
    <scope>NUCLEOTIDE SEQUENCE [LARGE SCALE GENOMIC DNA]</scope>
    <source>
        <strain evidence="9">CG22_combo_CG10-13_8_21_14_all_43_18</strain>
    </source>
</reference>
<dbReference type="InterPro" id="IPR006094">
    <property type="entry name" value="Oxid_FAD_bind_N"/>
</dbReference>
<accession>A0A2H0DWE0</accession>
<dbReference type="GO" id="GO:1903457">
    <property type="term" value="P:lactate catabolic process"/>
    <property type="evidence" value="ECO:0007669"/>
    <property type="project" value="TreeGrafter"/>
</dbReference>
<proteinExistence type="inferred from homology"/>
<dbReference type="GO" id="GO:0004458">
    <property type="term" value="F:D-lactate dehydrogenase (cytochrome) activity"/>
    <property type="evidence" value="ECO:0007669"/>
    <property type="project" value="UniProtKB-EC"/>
</dbReference>
<dbReference type="InterPro" id="IPR004113">
    <property type="entry name" value="FAD-bd_oxidored_4_C"/>
</dbReference>
<keyword evidence="3" id="KW-0285">Flavoprotein</keyword>
<gene>
    <name evidence="9" type="ORF">COW82_01840</name>
</gene>
<evidence type="ECO:0000256" key="1">
    <source>
        <dbReference type="ARBA" id="ARBA00001974"/>
    </source>
</evidence>
<evidence type="ECO:0000259" key="8">
    <source>
        <dbReference type="PROSITE" id="PS51387"/>
    </source>
</evidence>
<evidence type="ECO:0000313" key="10">
    <source>
        <dbReference type="Proteomes" id="UP000231276"/>
    </source>
</evidence>
<keyword evidence="5" id="KW-0809">Transit peptide</keyword>
<dbReference type="InterPro" id="IPR016171">
    <property type="entry name" value="Vanillyl_alc_oxidase_C-sub2"/>
</dbReference>
<keyword evidence="6" id="KW-0560">Oxidoreductase</keyword>
<dbReference type="GO" id="GO:0008720">
    <property type="term" value="F:D-lactate dehydrogenase (NAD+) activity"/>
    <property type="evidence" value="ECO:0007669"/>
    <property type="project" value="TreeGrafter"/>
</dbReference>
<feature type="domain" description="FAD-binding PCMH-type" evidence="8">
    <location>
        <begin position="33"/>
        <end position="272"/>
    </location>
</feature>
<dbReference type="Gene3D" id="3.30.70.2740">
    <property type="match status" value="1"/>
</dbReference>
<dbReference type="Proteomes" id="UP000231276">
    <property type="component" value="Unassembled WGS sequence"/>
</dbReference>
<comment type="cofactor">
    <cofactor evidence="1">
        <name>FAD</name>
        <dbReference type="ChEBI" id="CHEBI:57692"/>
    </cofactor>
</comment>
<sequence length="565" mass="64120">MESLKEKINSIIKGEVSNSSDDLKSRSTDASFFEIAPGLVVFPKDADDLKKLVRLVSKKEGVSLTMRSGATGMDGGALTESIVVDLNRHLNKIFDVKDFFDTHDPRVKGSIKVEPGAFYRDFEKKTLAKNLLMPSFPASREICTVGGMAANNAGGELSLQYGKTEDYIKSLKVIFSDGNEYEVKPLSLRELKIKIAQGDFEGDIYKKVYELVIKNQELLEKAKPDVSKNSTGYYLWNIWNKEKEIFDLGKLIIGSQGTLCIISRIEFKLVSPGKYSQMMVLFLDDLKNLGEITLDVLKYKPTTFESYDDKTLKLALKFFYELLKKLGLKNIFTIIKNGIPEGWSILTKGFPKLILQITFDGSDKKALREKALLLRKKLESYSPRYLEVLKNPEEAKSYWLIRRESFNLLRHKIKNKKTAPFIDDIVVRPEVLSKFLPELNGVLQPYEKDMVYNIAGHIGNGNFHIIPLMDFNLERTREIIPTIAGQVYDLVVKYHGSISGEHNDGLIRTPFLSRQFSSEVLELFRQTKKIFDPEGIFNPGKKVPTEDKLGPGTLNYAISKIKNHN</sequence>
<evidence type="ECO:0000256" key="7">
    <source>
        <dbReference type="ARBA" id="ARBA00038897"/>
    </source>
</evidence>
<keyword evidence="4" id="KW-0274">FAD</keyword>
<evidence type="ECO:0000256" key="2">
    <source>
        <dbReference type="ARBA" id="ARBA00008000"/>
    </source>
</evidence>
<evidence type="ECO:0000256" key="5">
    <source>
        <dbReference type="ARBA" id="ARBA00022946"/>
    </source>
</evidence>
<dbReference type="Gene3D" id="3.30.465.10">
    <property type="match status" value="1"/>
</dbReference>
<evidence type="ECO:0000256" key="6">
    <source>
        <dbReference type="ARBA" id="ARBA00023002"/>
    </source>
</evidence>
<comment type="caution">
    <text evidence="9">The sequence shown here is derived from an EMBL/GenBank/DDBJ whole genome shotgun (WGS) entry which is preliminary data.</text>
</comment>
<dbReference type="EMBL" id="PCTS01000025">
    <property type="protein sequence ID" value="PIP86476.1"/>
    <property type="molecule type" value="Genomic_DNA"/>
</dbReference>
<dbReference type="SUPFAM" id="SSF56176">
    <property type="entry name" value="FAD-binding/transporter-associated domain-like"/>
    <property type="match status" value="1"/>
</dbReference>
<name>A0A2H0DWE0_9BACT</name>
<dbReference type="InterPro" id="IPR016166">
    <property type="entry name" value="FAD-bd_PCMH"/>
</dbReference>
<dbReference type="Gene3D" id="1.10.45.10">
    <property type="entry name" value="Vanillyl-alcohol Oxidase, Chain A, domain 4"/>
    <property type="match status" value="1"/>
</dbReference>
<evidence type="ECO:0000256" key="3">
    <source>
        <dbReference type="ARBA" id="ARBA00022630"/>
    </source>
</evidence>
<dbReference type="PANTHER" id="PTHR11748:SF111">
    <property type="entry name" value="D-LACTATE DEHYDROGENASE, MITOCHONDRIAL-RELATED"/>
    <property type="match status" value="1"/>
</dbReference>
<comment type="similarity">
    <text evidence="2">Belongs to the FAD-binding oxidoreductase/transferase type 4 family.</text>
</comment>
<protein>
    <recommendedName>
        <fullName evidence="7">D-lactate dehydrogenase (cytochrome)</fullName>
        <ecNumber evidence="7">1.1.2.4</ecNumber>
    </recommendedName>
</protein>
<dbReference type="PROSITE" id="PS51387">
    <property type="entry name" value="FAD_PCMH"/>
    <property type="match status" value="1"/>
</dbReference>
<organism evidence="9 10">
    <name type="scientific">Candidatus Campbellbacteria bacterium CG22_combo_CG10-13_8_21_14_all_43_18</name>
    <dbReference type="NCBI Taxonomy" id="1974530"/>
    <lineage>
        <taxon>Bacteria</taxon>
        <taxon>Candidatus Campbelliibacteriota</taxon>
    </lineage>
</organism>
<dbReference type="InterPro" id="IPR016169">
    <property type="entry name" value="FAD-bd_PCMH_sub2"/>
</dbReference>
<dbReference type="InterPro" id="IPR016164">
    <property type="entry name" value="FAD-linked_Oxase-like_C"/>
</dbReference>
<dbReference type="Pfam" id="PF02913">
    <property type="entry name" value="FAD-oxidase_C"/>
    <property type="match status" value="1"/>
</dbReference>
<dbReference type="EC" id="1.1.2.4" evidence="7"/>
<dbReference type="InterPro" id="IPR036318">
    <property type="entry name" value="FAD-bd_PCMH-like_sf"/>
</dbReference>
<dbReference type="PANTHER" id="PTHR11748">
    <property type="entry name" value="D-LACTATE DEHYDROGENASE"/>
    <property type="match status" value="1"/>
</dbReference>